<evidence type="ECO:0000256" key="1">
    <source>
        <dbReference type="SAM" id="MobiDB-lite"/>
    </source>
</evidence>
<dbReference type="SUPFAM" id="SSF54236">
    <property type="entry name" value="Ubiquitin-like"/>
    <property type="match status" value="1"/>
</dbReference>
<dbReference type="PROSITE" id="PS50053">
    <property type="entry name" value="UBIQUITIN_2"/>
    <property type="match status" value="1"/>
</dbReference>
<gene>
    <name evidence="3" type="ORF">PCOR1329_LOCUS50795</name>
</gene>
<evidence type="ECO:0000259" key="2">
    <source>
        <dbReference type="PROSITE" id="PS50053"/>
    </source>
</evidence>
<feature type="compositionally biased region" description="Low complexity" evidence="1">
    <location>
        <begin position="567"/>
        <end position="585"/>
    </location>
</feature>
<dbReference type="Proteomes" id="UP001189429">
    <property type="component" value="Unassembled WGS sequence"/>
</dbReference>
<evidence type="ECO:0000313" key="3">
    <source>
        <dbReference type="EMBL" id="CAK0862358.1"/>
    </source>
</evidence>
<dbReference type="InterPro" id="IPR029071">
    <property type="entry name" value="Ubiquitin-like_domsf"/>
</dbReference>
<reference evidence="3" key="1">
    <citation type="submission" date="2023-10" db="EMBL/GenBank/DDBJ databases">
        <authorList>
            <person name="Chen Y."/>
            <person name="Shah S."/>
            <person name="Dougan E. K."/>
            <person name="Thang M."/>
            <person name="Chan C."/>
        </authorList>
    </citation>
    <scope>NUCLEOTIDE SEQUENCE [LARGE SCALE GENOMIC DNA]</scope>
</reference>
<evidence type="ECO:0000313" key="4">
    <source>
        <dbReference type="Proteomes" id="UP001189429"/>
    </source>
</evidence>
<feature type="non-terminal residue" evidence="3">
    <location>
        <position position="1"/>
    </location>
</feature>
<dbReference type="CDD" id="cd17039">
    <property type="entry name" value="Ubl_ubiquitin_like"/>
    <property type="match status" value="1"/>
</dbReference>
<comment type="caution">
    <text evidence="3">The sequence shown here is derived from an EMBL/GenBank/DDBJ whole genome shotgun (WGS) entry which is preliminary data.</text>
</comment>
<feature type="compositionally biased region" description="Basic and acidic residues" evidence="1">
    <location>
        <begin position="630"/>
        <end position="643"/>
    </location>
</feature>
<feature type="region of interest" description="Disordered" evidence="1">
    <location>
        <begin position="560"/>
        <end position="597"/>
    </location>
</feature>
<dbReference type="EMBL" id="CAUYUJ010016153">
    <property type="protein sequence ID" value="CAK0862358.1"/>
    <property type="molecule type" value="Genomic_DNA"/>
</dbReference>
<dbReference type="InterPro" id="IPR000626">
    <property type="entry name" value="Ubiquitin-like_dom"/>
</dbReference>
<organism evidence="3 4">
    <name type="scientific">Prorocentrum cordatum</name>
    <dbReference type="NCBI Taxonomy" id="2364126"/>
    <lineage>
        <taxon>Eukaryota</taxon>
        <taxon>Sar</taxon>
        <taxon>Alveolata</taxon>
        <taxon>Dinophyceae</taxon>
        <taxon>Prorocentrales</taxon>
        <taxon>Prorocentraceae</taxon>
        <taxon>Prorocentrum</taxon>
    </lineage>
</organism>
<dbReference type="PROSITE" id="PS50096">
    <property type="entry name" value="IQ"/>
    <property type="match status" value="1"/>
</dbReference>
<protein>
    <recommendedName>
        <fullName evidence="2">Ubiquitin-like domain-containing protein</fullName>
    </recommendedName>
</protein>
<feature type="non-terminal residue" evidence="3">
    <location>
        <position position="643"/>
    </location>
</feature>
<keyword evidence="4" id="KW-1185">Reference proteome</keyword>
<proteinExistence type="predicted"/>
<accession>A0ABN9USY4</accession>
<sequence>VTSIAGDAILETKIASTDMVLELKRQVCEARGVPVAQQRLIYCDSKALVDRMTFAQQGVSGSATLLLVRMSLPQLLEAATVAVSACSAADLDAACGPHERPGGEPAAYLAGGAAGEGLWTAPRLVGGAAVKERMLEALHAATQQLQAETGPTAVATVPPQAKVKGGRLSQKRGAVAVRGSRLEDTGETSSDPRLEICTKPMSLDKHGVRSLSVPQANLSLARRALDAAGSEVPDVVQDFVRAMESFYAEFVPQKFEAAIAAAAAREAEQALAHAEDVAELAGRIVQVTNPPQCHDAEGVVAVAGLARQQLEALAARGLALPALYVEHVRQAIDSAGMAFLDAPPDADPGERLKWSEAVVAIQLAPLPELGQCLASIARTINVEQLEDHACGKSAPSLECQRLLVAAIWAVKAECRCDSSWGDIRQMVGEGAGSFVQVLVDWDPVQNSSADRLCRARELLLGLWRWAATGCGGSAALQTLFAWVSLAVALLPISVAGQRLQLVHQRLRRGLAKVSEAAPEQAQKAREKAWTAALFLLDSPDEEAWWWLQLIRPASSRTPWADVEEAGEAAGPPEAVVESEGPAPELAGEEGDGGKAPAVQAFAFRGSLEEQHRAATRIQAVRRGRRARRRASLERKFRGTEHEE</sequence>
<dbReference type="Pfam" id="PF00240">
    <property type="entry name" value="ubiquitin"/>
    <property type="match status" value="1"/>
</dbReference>
<feature type="compositionally biased region" description="Basic residues" evidence="1">
    <location>
        <begin position="619"/>
        <end position="629"/>
    </location>
</feature>
<dbReference type="Gene3D" id="3.10.20.90">
    <property type="entry name" value="Phosphatidylinositol 3-kinase Catalytic Subunit, Chain A, domain 1"/>
    <property type="match status" value="1"/>
</dbReference>
<name>A0ABN9USY4_9DINO</name>
<feature type="region of interest" description="Disordered" evidence="1">
    <location>
        <begin position="617"/>
        <end position="643"/>
    </location>
</feature>
<feature type="domain" description="Ubiquitin-like" evidence="2">
    <location>
        <begin position="1"/>
        <end position="68"/>
    </location>
</feature>